<comment type="caution">
    <text evidence="1">The sequence shown here is derived from an EMBL/GenBank/DDBJ whole genome shotgun (WGS) entry which is preliminary data.</text>
</comment>
<keyword evidence="2" id="KW-1185">Reference proteome</keyword>
<evidence type="ECO:0000313" key="1">
    <source>
        <dbReference type="EMBL" id="MCW6509862.1"/>
    </source>
</evidence>
<dbReference type="AlphaFoldDB" id="A0AA41YZ28"/>
<evidence type="ECO:0000313" key="2">
    <source>
        <dbReference type="Proteomes" id="UP001165667"/>
    </source>
</evidence>
<gene>
    <name evidence="1" type="ORF">M8523_17735</name>
</gene>
<name>A0AA41YZ28_9HYPH</name>
<dbReference type="EMBL" id="JAMOIM010000012">
    <property type="protein sequence ID" value="MCW6509862.1"/>
    <property type="molecule type" value="Genomic_DNA"/>
</dbReference>
<protein>
    <submittedName>
        <fullName evidence="1">Uncharacterized protein</fullName>
    </submittedName>
</protein>
<organism evidence="1 2">
    <name type="scientific">Lichenifustis flavocetrariae</name>
    <dbReference type="NCBI Taxonomy" id="2949735"/>
    <lineage>
        <taxon>Bacteria</taxon>
        <taxon>Pseudomonadati</taxon>
        <taxon>Pseudomonadota</taxon>
        <taxon>Alphaproteobacteria</taxon>
        <taxon>Hyphomicrobiales</taxon>
        <taxon>Lichenihabitantaceae</taxon>
        <taxon>Lichenifustis</taxon>
    </lineage>
</organism>
<reference evidence="1" key="1">
    <citation type="submission" date="2022-05" db="EMBL/GenBank/DDBJ databases">
        <authorList>
            <person name="Pankratov T."/>
        </authorList>
    </citation>
    <scope>NUCLEOTIDE SEQUENCE</scope>
    <source>
        <strain evidence="1">BP6-180914</strain>
    </source>
</reference>
<sequence>MSSLPASTRAVAVRTFRSAKTAHAVPIASDLVETALVQASLDPEVLVIAPVQPPTWSPDAHPVAHFVVTRADERIGVHVAVEDHTPDVEPSPDRLKTVVLRPADLRAEPFANNVRLAWACARRWYPAGDQVRILRFLQENGESSLIDAAQAASASSDPVATLMAMACRDLLELDLRSGPLGPETRVARRLAP</sequence>
<dbReference type="RefSeq" id="WP_282586236.1">
    <property type="nucleotide sequence ID" value="NZ_JAMOIM010000012.1"/>
</dbReference>
<dbReference type="Proteomes" id="UP001165667">
    <property type="component" value="Unassembled WGS sequence"/>
</dbReference>
<proteinExistence type="predicted"/>
<accession>A0AA41YZ28</accession>